<evidence type="ECO:0000313" key="7">
    <source>
        <dbReference type="EMBL" id="MBL3679544.1"/>
    </source>
</evidence>
<evidence type="ECO:0000256" key="3">
    <source>
        <dbReference type="ARBA" id="ARBA00022679"/>
    </source>
</evidence>
<keyword evidence="8" id="KW-1185">Reference proteome</keyword>
<organism evidence="7 8">
    <name type="scientific">Leucobacter chromiireducens subsp. solipictus</name>
    <dbReference type="NCBI Taxonomy" id="398235"/>
    <lineage>
        <taxon>Bacteria</taxon>
        <taxon>Bacillati</taxon>
        <taxon>Actinomycetota</taxon>
        <taxon>Actinomycetes</taxon>
        <taxon>Micrococcales</taxon>
        <taxon>Microbacteriaceae</taxon>
        <taxon>Leucobacter</taxon>
    </lineage>
</organism>
<sequence>MTRAAAHYGAMTTQHKKERKHEPAEATDTMYEATPPRPKGTMTGRLTLSWRNKDQALIGDGQGGYLWVDPSDPRAAEVRTLNEVATHGDVNGDGGDNLLIQGDSVHALIAMNRTPELADKYRGKVKMVYIDPPFNTGQAFDHYADGVEHSVWLGLMRERFVQIKELLLPEGSIWVHLDDSEVHYAKVLMDEIFGRTNYVTTVVWQKRTTRENRATFSSSIDFILVYAMNGKAWRDTRNRLADRGGFSNPDNDPKGPWRSIPMTAQGFRANQMYEIVTPTGARHLPPKGRCWGMVEERFEEAVAAGRIYWPSNGNGRPRVKRYPDEVDGLVPFTLWPAVETGTNDEAKKQHLTVFADDEAFSTPKPERLIERVLEIGSNPGDLILDCFGGSATTAAVAHKMGRRWVTTEIETETVEKFIRPRLLKVIDGSDTTGISGPATPMTERGLEEFDISAEDAKQFQNLLKRVISAASELEVEDELDADTLRSLKALTKISKAGAPRWAGGGGFRELVVDPASFQVSELAGMTIMSVAPGTSYEQLARSVAAQLGYRLADSLEGPIVGALGKSRLAVIDGTVDAKAVAGVLSQIDEQETVVIAATTVADDARAALRSESKGSRIISIPNDLFPKGGVIR</sequence>
<keyword evidence="3" id="KW-0808">Transferase</keyword>
<dbReference type="SUPFAM" id="SSF53335">
    <property type="entry name" value="S-adenosyl-L-methionine-dependent methyltransferases"/>
    <property type="match status" value="1"/>
</dbReference>
<dbReference type="InterPro" id="IPR002295">
    <property type="entry name" value="N4/N6-MTase_EcoPI_Mod-like"/>
</dbReference>
<dbReference type="PRINTS" id="PR00506">
    <property type="entry name" value="D21N6MTFRASE"/>
</dbReference>
<dbReference type="InterPro" id="IPR002052">
    <property type="entry name" value="DNA_methylase_N6_adenine_CS"/>
</dbReference>
<dbReference type="InterPro" id="IPR029063">
    <property type="entry name" value="SAM-dependent_MTases_sf"/>
</dbReference>
<comment type="similarity">
    <text evidence="1">Belongs to the N(4)/N(6)-methyltransferase family.</text>
</comment>
<name>A0ABS1SJ85_9MICO</name>
<dbReference type="InterPro" id="IPR002941">
    <property type="entry name" value="DNA_methylase_N4/N6"/>
</dbReference>
<evidence type="ECO:0000256" key="2">
    <source>
        <dbReference type="ARBA" id="ARBA00022603"/>
    </source>
</evidence>
<accession>A0ABS1SJ85</accession>
<evidence type="ECO:0000256" key="5">
    <source>
        <dbReference type="SAM" id="MobiDB-lite"/>
    </source>
</evidence>
<keyword evidence="4" id="KW-0949">S-adenosyl-L-methionine</keyword>
<dbReference type="PROSITE" id="PS00092">
    <property type="entry name" value="N6_MTASE"/>
    <property type="match status" value="1"/>
</dbReference>
<feature type="domain" description="DNA methylase N-4/N-6" evidence="6">
    <location>
        <begin position="125"/>
        <end position="416"/>
    </location>
</feature>
<dbReference type="EMBL" id="QYAC01000004">
    <property type="protein sequence ID" value="MBL3679544.1"/>
    <property type="molecule type" value="Genomic_DNA"/>
</dbReference>
<evidence type="ECO:0000256" key="1">
    <source>
        <dbReference type="ARBA" id="ARBA00006594"/>
    </source>
</evidence>
<evidence type="ECO:0000313" key="8">
    <source>
        <dbReference type="Proteomes" id="UP001645859"/>
    </source>
</evidence>
<reference evidence="7 8" key="1">
    <citation type="submission" date="2018-09" db="EMBL/GenBank/DDBJ databases">
        <title>Comparative genomics of Leucobacter spp.</title>
        <authorList>
            <person name="Reis A.C."/>
            <person name="Kolvenbach B.A."/>
            <person name="Corvini P.F.X."/>
            <person name="Nunes O.C."/>
        </authorList>
    </citation>
    <scope>NUCLEOTIDE SEQUENCE [LARGE SCALE GENOMIC DNA]</scope>
    <source>
        <strain evidence="7 8">TAN 31504</strain>
    </source>
</reference>
<gene>
    <name evidence="7" type="ORF">D3230_09620</name>
</gene>
<keyword evidence="2" id="KW-0489">Methyltransferase</keyword>
<dbReference type="Proteomes" id="UP001645859">
    <property type="component" value="Unassembled WGS sequence"/>
</dbReference>
<evidence type="ECO:0000256" key="4">
    <source>
        <dbReference type="ARBA" id="ARBA00022691"/>
    </source>
</evidence>
<evidence type="ECO:0000259" key="6">
    <source>
        <dbReference type="Pfam" id="PF01555"/>
    </source>
</evidence>
<dbReference type="Pfam" id="PF01555">
    <property type="entry name" value="N6_N4_Mtase"/>
    <property type="match status" value="1"/>
</dbReference>
<proteinExistence type="inferred from homology"/>
<feature type="region of interest" description="Disordered" evidence="5">
    <location>
        <begin position="1"/>
        <end position="42"/>
    </location>
</feature>
<protein>
    <submittedName>
        <fullName evidence="7">Site-specific DNA-methyltransferase</fullName>
    </submittedName>
</protein>
<comment type="caution">
    <text evidence="7">The sequence shown here is derived from an EMBL/GenBank/DDBJ whole genome shotgun (WGS) entry which is preliminary data.</text>
</comment>
<dbReference type="Gene3D" id="3.40.50.150">
    <property type="entry name" value="Vaccinia Virus protein VP39"/>
    <property type="match status" value="1"/>
</dbReference>